<reference evidence="1" key="1">
    <citation type="submission" date="2019-11" db="EMBL/GenBank/DDBJ databases">
        <authorList>
            <person name="Feng L."/>
        </authorList>
    </citation>
    <scope>NUCLEOTIDE SEQUENCE</scope>
    <source>
        <strain evidence="1">PmerdaeLFYP103</strain>
    </source>
</reference>
<evidence type="ECO:0000313" key="1">
    <source>
        <dbReference type="EMBL" id="VYU51517.1"/>
    </source>
</evidence>
<gene>
    <name evidence="1" type="ORF">PMLFYP103_02427</name>
</gene>
<sequence>MVTKIHYSNEFPNSLLRFEKSKSIDVLSVYRLSMYIIKIYKIIPYIHKLL</sequence>
<proteinExistence type="predicted"/>
<name>A0A6N3FGX8_9BACT</name>
<accession>A0A6N3FGX8</accession>
<dbReference type="AlphaFoldDB" id="A0A6N3FGX8"/>
<organism evidence="1">
    <name type="scientific">Parabacteroides merdae</name>
    <dbReference type="NCBI Taxonomy" id="46503"/>
    <lineage>
        <taxon>Bacteria</taxon>
        <taxon>Pseudomonadati</taxon>
        <taxon>Bacteroidota</taxon>
        <taxon>Bacteroidia</taxon>
        <taxon>Bacteroidales</taxon>
        <taxon>Tannerellaceae</taxon>
        <taxon>Parabacteroides</taxon>
    </lineage>
</organism>
<dbReference type="EMBL" id="CACRUV010000029">
    <property type="protein sequence ID" value="VYU51517.1"/>
    <property type="molecule type" value="Genomic_DNA"/>
</dbReference>
<protein>
    <submittedName>
        <fullName evidence="1">Uncharacterized protein</fullName>
    </submittedName>
</protein>